<dbReference type="InterPro" id="IPR024078">
    <property type="entry name" value="LmbE-like_dom_sf"/>
</dbReference>
<reference evidence="2 3" key="1">
    <citation type="submission" date="2016-06" db="EMBL/GenBank/DDBJ databases">
        <authorList>
            <person name="Olsen C.W."/>
            <person name="Carey S."/>
            <person name="Hinshaw L."/>
            <person name="Karasin A.I."/>
        </authorList>
    </citation>
    <scope>NUCLEOTIDE SEQUENCE [LARGE SCALE GENOMIC DNA]</scope>
    <source>
        <strain evidence="2 3">LZ-22</strain>
    </source>
</reference>
<dbReference type="Gene3D" id="3.40.50.10320">
    <property type="entry name" value="LmbE-like"/>
    <property type="match status" value="1"/>
</dbReference>
<accession>A0A1G6H3J4</accession>
<dbReference type="STRING" id="1577474.GA0111570_106141"/>
<proteinExistence type="predicted"/>
<dbReference type="AlphaFoldDB" id="A0A1G6H3J4"/>
<dbReference type="OrthoDB" id="116799at2"/>
<evidence type="ECO:0000313" key="2">
    <source>
        <dbReference type="EMBL" id="SDB88877.1"/>
    </source>
</evidence>
<dbReference type="RefSeq" id="WP_092610613.1">
    <property type="nucleotide sequence ID" value="NZ_FMYF01000006.1"/>
</dbReference>
<dbReference type="Pfam" id="PF02585">
    <property type="entry name" value="PIG-L"/>
    <property type="match status" value="1"/>
</dbReference>
<dbReference type="Proteomes" id="UP000199086">
    <property type="component" value="Unassembled WGS sequence"/>
</dbReference>
<evidence type="ECO:0000313" key="3">
    <source>
        <dbReference type="Proteomes" id="UP000199086"/>
    </source>
</evidence>
<keyword evidence="3" id="KW-1185">Reference proteome</keyword>
<dbReference type="EMBL" id="FMYF01000006">
    <property type="protein sequence ID" value="SDB88877.1"/>
    <property type="molecule type" value="Genomic_DNA"/>
</dbReference>
<evidence type="ECO:0000256" key="1">
    <source>
        <dbReference type="ARBA" id="ARBA00022833"/>
    </source>
</evidence>
<dbReference type="InterPro" id="IPR003737">
    <property type="entry name" value="GlcNAc_PI_deacetylase-related"/>
</dbReference>
<sequence>MTRTFALVVAHPDDDALTWAGTVAKHADEADFRFVLVQATDGEAGDIREGFPATRETLGAIRRDECAAAWRAVGRPPDRLEWLGLPDGRVAEVPLTGAVERIGAVLETEAPDVVATFGPDGITGHPDHIAVGLATDIAFAQLAAAEGPGFRRLLHHVLPQSVFERWQRKRQASNLPVFDPTRVYHWRGVPDCEVGLVVNCRGVRDRVLAGILEHRSQLHVIADQPIDVLHMQRTVGREWAVVAWPPTEPPCRLLTDVFDGL</sequence>
<name>A0A1G6H3J4_9ACTN</name>
<organism evidence="2 3">
    <name type="scientific">Raineyella antarctica</name>
    <dbReference type="NCBI Taxonomy" id="1577474"/>
    <lineage>
        <taxon>Bacteria</taxon>
        <taxon>Bacillati</taxon>
        <taxon>Actinomycetota</taxon>
        <taxon>Actinomycetes</taxon>
        <taxon>Propionibacteriales</taxon>
        <taxon>Propionibacteriaceae</taxon>
        <taxon>Raineyella</taxon>
    </lineage>
</organism>
<gene>
    <name evidence="2" type="ORF">GA0111570_106141</name>
</gene>
<dbReference type="SUPFAM" id="SSF102588">
    <property type="entry name" value="LmbE-like"/>
    <property type="match status" value="1"/>
</dbReference>
<dbReference type="PANTHER" id="PTHR12993">
    <property type="entry name" value="N-ACETYLGLUCOSAMINYL-PHOSPHATIDYLINOSITOL DE-N-ACETYLASE-RELATED"/>
    <property type="match status" value="1"/>
</dbReference>
<dbReference type="GO" id="GO:0016137">
    <property type="term" value="P:glycoside metabolic process"/>
    <property type="evidence" value="ECO:0007669"/>
    <property type="project" value="UniProtKB-ARBA"/>
</dbReference>
<dbReference type="GO" id="GO:0016811">
    <property type="term" value="F:hydrolase activity, acting on carbon-nitrogen (but not peptide) bonds, in linear amides"/>
    <property type="evidence" value="ECO:0007669"/>
    <property type="project" value="TreeGrafter"/>
</dbReference>
<keyword evidence="1" id="KW-0862">Zinc</keyword>
<dbReference type="PANTHER" id="PTHR12993:SF11">
    <property type="entry name" value="N-ACETYLGLUCOSAMINYL-PHOSPHATIDYLINOSITOL DE-N-ACETYLASE"/>
    <property type="match status" value="1"/>
</dbReference>
<protein>
    <submittedName>
        <fullName evidence="2">N-acetylglucosaminyl deacetylase, LmbE family</fullName>
    </submittedName>
</protein>